<feature type="transmembrane region" description="Helical" evidence="8">
    <location>
        <begin position="273"/>
        <end position="294"/>
    </location>
</feature>
<evidence type="ECO:0000256" key="1">
    <source>
        <dbReference type="ARBA" id="ARBA00004141"/>
    </source>
</evidence>
<evidence type="ECO:0000313" key="9">
    <source>
        <dbReference type="EMBL" id="KAF2223227.1"/>
    </source>
</evidence>
<dbReference type="Proteomes" id="UP000799538">
    <property type="component" value="Unassembled WGS sequence"/>
</dbReference>
<dbReference type="OrthoDB" id="529367at2759"/>
<keyword evidence="5 8" id="KW-0472">Membrane</keyword>
<accession>A0A6A6GC26</accession>
<feature type="transmembrane region" description="Helical" evidence="8">
    <location>
        <begin position="106"/>
        <end position="126"/>
    </location>
</feature>
<keyword evidence="4 8" id="KW-1133">Transmembrane helix</keyword>
<feature type="transmembrane region" description="Helical" evidence="8">
    <location>
        <begin position="201"/>
        <end position="224"/>
    </location>
</feature>
<reference evidence="10" key="1">
    <citation type="journal article" date="2020" name="Stud. Mycol.">
        <title>101 Dothideomycetes genomes: A test case for predicting lifestyles and emergence of pathogens.</title>
        <authorList>
            <person name="Haridas S."/>
            <person name="Albert R."/>
            <person name="Binder M."/>
            <person name="Bloem J."/>
            <person name="LaButti K."/>
            <person name="Salamov A."/>
            <person name="Andreopoulos B."/>
            <person name="Baker S."/>
            <person name="Barry K."/>
            <person name="Bills G."/>
            <person name="Bluhm B."/>
            <person name="Cannon C."/>
            <person name="Castanera R."/>
            <person name="Culley D."/>
            <person name="Daum C."/>
            <person name="Ezra D."/>
            <person name="Gonzalez J."/>
            <person name="Henrissat B."/>
            <person name="Kuo A."/>
            <person name="Liang C."/>
            <person name="Lipzen A."/>
            <person name="Lutzoni F."/>
            <person name="Magnuson J."/>
            <person name="Mondo S."/>
            <person name="Nolan M."/>
            <person name="Ohm R."/>
            <person name="Pangilinan J."/>
            <person name="Park H.-J."/>
            <person name="Ramirez L."/>
            <person name="Alfaro M."/>
            <person name="Sun H."/>
            <person name="Tritt A."/>
            <person name="Yoshinaga Y."/>
            <person name="Zwiers L.-H."/>
            <person name="Turgeon B."/>
            <person name="Goodwin S."/>
            <person name="Spatafora J."/>
            <person name="Crous P."/>
            <person name="Grigoriev I."/>
        </authorList>
    </citation>
    <scope>NUCLEOTIDE SEQUENCE [LARGE SCALE GENOMIC DNA]</scope>
    <source>
        <strain evidence="10">CECT 20119</strain>
    </source>
</reference>
<feature type="transmembrane region" description="Helical" evidence="8">
    <location>
        <begin position="146"/>
        <end position="165"/>
    </location>
</feature>
<sequence length="303" mass="34450">MPDADDQKRLLSTDSSERHSTPQGSRRLVKFEDIPPWYQENEFIQAGYRPVSGSIKECFQSWTYIHNETFNIFSHLVPAALTVSSLFGADRLFLTFYPQANLKDRAVLTFYLLCVSTCFGLSALYHTMMNHSARYSHTWGNVDYCGIMVLIFGDFITGEYVGFYCEPHLQNLYWTLITSFTAMTAYIVLNPKYQSPAHRLLRLFSFTSLGLSAFAPIVHALILFDAQELALRSGLNYYYAEGAIVLMAVIIYACRYPEKASPGSFDTWGASHGIFHVLVVVATMVHFRGVWTAYEVNYNSSRC</sequence>
<dbReference type="Pfam" id="PF03006">
    <property type="entry name" value="HlyIII"/>
    <property type="match status" value="1"/>
</dbReference>
<dbReference type="InterPro" id="IPR004254">
    <property type="entry name" value="AdipoR/HlyIII-related"/>
</dbReference>
<organism evidence="9 10">
    <name type="scientific">Elsinoe ampelina</name>
    <dbReference type="NCBI Taxonomy" id="302913"/>
    <lineage>
        <taxon>Eukaryota</taxon>
        <taxon>Fungi</taxon>
        <taxon>Dikarya</taxon>
        <taxon>Ascomycota</taxon>
        <taxon>Pezizomycotina</taxon>
        <taxon>Dothideomycetes</taxon>
        <taxon>Dothideomycetidae</taxon>
        <taxon>Myriangiales</taxon>
        <taxon>Elsinoaceae</taxon>
        <taxon>Elsinoe</taxon>
    </lineage>
</organism>
<gene>
    <name evidence="9" type="ORF">BDZ85DRAFT_198849</name>
</gene>
<dbReference type="GO" id="GO:0038023">
    <property type="term" value="F:signaling receptor activity"/>
    <property type="evidence" value="ECO:0007669"/>
    <property type="project" value="TreeGrafter"/>
</dbReference>
<feature type="transmembrane region" description="Helical" evidence="8">
    <location>
        <begin position="172"/>
        <end position="189"/>
    </location>
</feature>
<evidence type="ECO:0000256" key="3">
    <source>
        <dbReference type="ARBA" id="ARBA00022692"/>
    </source>
</evidence>
<evidence type="ECO:0000256" key="2">
    <source>
        <dbReference type="ARBA" id="ARBA00007018"/>
    </source>
</evidence>
<evidence type="ECO:0000256" key="6">
    <source>
        <dbReference type="PIRSR" id="PIRSR604254-1"/>
    </source>
</evidence>
<proteinExistence type="inferred from homology"/>
<name>A0A6A6GC26_9PEZI</name>
<dbReference type="PANTHER" id="PTHR20855:SF52">
    <property type="entry name" value="ADIPONECTIN RECEPTOR PROTEIN"/>
    <property type="match status" value="1"/>
</dbReference>
<protein>
    <submittedName>
        <fullName evidence="9">MPR-like GPCR protein</fullName>
    </submittedName>
</protein>
<evidence type="ECO:0000256" key="4">
    <source>
        <dbReference type="ARBA" id="ARBA00022989"/>
    </source>
</evidence>
<dbReference type="GO" id="GO:0016020">
    <property type="term" value="C:membrane"/>
    <property type="evidence" value="ECO:0007669"/>
    <property type="project" value="UniProtKB-SubCell"/>
</dbReference>
<feature type="binding site" evidence="6">
    <location>
        <position position="126"/>
    </location>
    <ligand>
        <name>Zn(2+)</name>
        <dbReference type="ChEBI" id="CHEBI:29105"/>
    </ligand>
</feature>
<feature type="binding site" evidence="6">
    <location>
        <position position="276"/>
    </location>
    <ligand>
        <name>Zn(2+)</name>
        <dbReference type="ChEBI" id="CHEBI:29105"/>
    </ligand>
</feature>
<feature type="compositionally biased region" description="Basic and acidic residues" evidence="7">
    <location>
        <begin position="1"/>
        <end position="20"/>
    </location>
</feature>
<evidence type="ECO:0000256" key="5">
    <source>
        <dbReference type="ARBA" id="ARBA00023136"/>
    </source>
</evidence>
<dbReference type="AlphaFoldDB" id="A0A6A6GC26"/>
<keyword evidence="6" id="KW-0479">Metal-binding</keyword>
<keyword evidence="10" id="KW-1185">Reference proteome</keyword>
<dbReference type="GO" id="GO:0046872">
    <property type="term" value="F:metal ion binding"/>
    <property type="evidence" value="ECO:0007669"/>
    <property type="project" value="UniProtKB-KW"/>
</dbReference>
<dbReference type="GO" id="GO:0006882">
    <property type="term" value="P:intracellular zinc ion homeostasis"/>
    <property type="evidence" value="ECO:0007669"/>
    <property type="project" value="TreeGrafter"/>
</dbReference>
<feature type="transmembrane region" description="Helical" evidence="8">
    <location>
        <begin position="236"/>
        <end position="253"/>
    </location>
</feature>
<feature type="binding site" evidence="6">
    <location>
        <position position="272"/>
    </location>
    <ligand>
        <name>Zn(2+)</name>
        <dbReference type="ChEBI" id="CHEBI:29105"/>
    </ligand>
</feature>
<evidence type="ECO:0000256" key="7">
    <source>
        <dbReference type="SAM" id="MobiDB-lite"/>
    </source>
</evidence>
<keyword evidence="3 8" id="KW-0812">Transmembrane</keyword>
<keyword evidence="6" id="KW-0862">Zinc</keyword>
<feature type="transmembrane region" description="Helical" evidence="8">
    <location>
        <begin position="72"/>
        <end position="94"/>
    </location>
</feature>
<comment type="subcellular location">
    <subcellularLocation>
        <location evidence="1">Membrane</location>
        <topology evidence="1">Multi-pass membrane protein</topology>
    </subcellularLocation>
</comment>
<dbReference type="PANTHER" id="PTHR20855">
    <property type="entry name" value="ADIPOR/PROGESTIN RECEPTOR-RELATED"/>
    <property type="match status" value="1"/>
</dbReference>
<evidence type="ECO:0000256" key="8">
    <source>
        <dbReference type="SAM" id="Phobius"/>
    </source>
</evidence>
<comment type="similarity">
    <text evidence="2">Belongs to the ADIPOR family.</text>
</comment>
<dbReference type="EMBL" id="ML992507">
    <property type="protein sequence ID" value="KAF2223227.1"/>
    <property type="molecule type" value="Genomic_DNA"/>
</dbReference>
<evidence type="ECO:0000313" key="10">
    <source>
        <dbReference type="Proteomes" id="UP000799538"/>
    </source>
</evidence>
<feature type="region of interest" description="Disordered" evidence="7">
    <location>
        <begin position="1"/>
        <end position="25"/>
    </location>
</feature>